<name>A0A8S5MTU4_9CAUD</name>
<sequence>MSSVPVLFVAVTPEAKLDRFMASLSSKTVFGGLNQQAFISVTRQMLFSRKWRKNAMLKIENTEVLGWEHAIRGMRNPMNSWAKSDSEVSVCECERWPHDVKKSFACLGSNDLDLMKRLRNAGTDHRKFMRMITVYVDLIGPLYWWKEFDTYKVGTVANSCSTMHKIAAKEFSQEDFSREHLFGPDDMLKWDERKDIARDNALAAVNVDGNWCYFTPQGYIQMTCNILNHYREKYLETQDKRYWWQMIQLLPSSYNQRRTVMLNYEVLANIYKSRRNHKLDEWHTFCDWIEELPYSELITGPSLKDTPKSFSIKIPKEKVAPEVLNLIERVEREEQQRVKFGHHMSDGSLDPRFVIETEDDCDGKQ</sequence>
<evidence type="ECO:0000313" key="1">
    <source>
        <dbReference type="EMBL" id="DAD85773.1"/>
    </source>
</evidence>
<proteinExistence type="predicted"/>
<dbReference type="EMBL" id="BK014987">
    <property type="protein sequence ID" value="DAD85773.1"/>
    <property type="molecule type" value="Genomic_DNA"/>
</dbReference>
<accession>A0A8S5MTU4</accession>
<reference evidence="1" key="1">
    <citation type="journal article" date="2021" name="Proc. Natl. Acad. Sci. U.S.A.">
        <title>A Catalog of Tens of Thousands of Viruses from Human Metagenomes Reveals Hidden Associations with Chronic Diseases.</title>
        <authorList>
            <person name="Tisza M.J."/>
            <person name="Buck C.B."/>
        </authorList>
    </citation>
    <scope>NUCLEOTIDE SEQUENCE</scope>
    <source>
        <strain evidence="1">Ctb1k4</strain>
    </source>
</reference>
<protein>
    <submittedName>
        <fullName evidence="1">Uncharacterized protein</fullName>
    </submittedName>
</protein>
<organism evidence="1">
    <name type="scientific">Siphoviridae sp. ctb1k4</name>
    <dbReference type="NCBI Taxonomy" id="2826391"/>
    <lineage>
        <taxon>Viruses</taxon>
        <taxon>Duplodnaviria</taxon>
        <taxon>Heunggongvirae</taxon>
        <taxon>Uroviricota</taxon>
        <taxon>Caudoviricetes</taxon>
    </lineage>
</organism>